<evidence type="ECO:0000256" key="1">
    <source>
        <dbReference type="SAM" id="MobiDB-lite"/>
    </source>
</evidence>
<dbReference type="AlphaFoldDB" id="A0A317VMM3"/>
<name>A0A317VMM3_9EURO</name>
<dbReference type="EMBL" id="MSFL01000023">
    <property type="protein sequence ID" value="PWY74337.1"/>
    <property type="molecule type" value="Genomic_DNA"/>
</dbReference>
<comment type="caution">
    <text evidence="2">The sequence shown here is derived from an EMBL/GenBank/DDBJ whole genome shotgun (WGS) entry which is preliminary data.</text>
</comment>
<evidence type="ECO:0000313" key="3">
    <source>
        <dbReference type="Proteomes" id="UP000247233"/>
    </source>
</evidence>
<keyword evidence="3" id="KW-1185">Reference proteome</keyword>
<reference evidence="2 3" key="1">
    <citation type="submission" date="2016-12" db="EMBL/GenBank/DDBJ databases">
        <title>The genomes of Aspergillus section Nigri reveals drivers in fungal speciation.</title>
        <authorList>
            <consortium name="DOE Joint Genome Institute"/>
            <person name="Vesth T.C."/>
            <person name="Nybo J."/>
            <person name="Theobald S."/>
            <person name="Brandl J."/>
            <person name="Frisvad J.C."/>
            <person name="Nielsen K.F."/>
            <person name="Lyhne E.K."/>
            <person name="Kogle M.E."/>
            <person name="Kuo A."/>
            <person name="Riley R."/>
            <person name="Clum A."/>
            <person name="Nolan M."/>
            <person name="Lipzen A."/>
            <person name="Salamov A."/>
            <person name="Henrissat B."/>
            <person name="Wiebenga A."/>
            <person name="De Vries R.P."/>
            <person name="Grigoriev I.V."/>
            <person name="Mortensen U.H."/>
            <person name="Andersen M.R."/>
            <person name="Baker S.E."/>
        </authorList>
    </citation>
    <scope>NUCLEOTIDE SEQUENCE [LARGE SCALE GENOMIC DNA]</scope>
    <source>
        <strain evidence="2 3">CBS 117.55</strain>
    </source>
</reference>
<dbReference type="RefSeq" id="XP_025396984.1">
    <property type="nucleotide sequence ID" value="XM_025537823.1"/>
</dbReference>
<feature type="compositionally biased region" description="Basic residues" evidence="1">
    <location>
        <begin position="74"/>
        <end position="99"/>
    </location>
</feature>
<gene>
    <name evidence="2" type="ORF">BO70DRAFT_104701</name>
</gene>
<dbReference type="GeneID" id="37060060"/>
<accession>A0A317VMM3</accession>
<feature type="region of interest" description="Disordered" evidence="1">
    <location>
        <begin position="73"/>
        <end position="115"/>
    </location>
</feature>
<sequence>MDIIVGDGLGGWIRDWGWLLSIVCCLSFSFLLLPSGSEYSFTLPALLNLRLAFNELNCHGWLSINHQPCTGITRHSKPSHRTRNIGVHRKGRNPKHPPGRKQNSYLERNRRTPSHPVCLSKGTGLVRL</sequence>
<organism evidence="2 3">
    <name type="scientific">Aspergillus heteromorphus CBS 117.55</name>
    <dbReference type="NCBI Taxonomy" id="1448321"/>
    <lineage>
        <taxon>Eukaryota</taxon>
        <taxon>Fungi</taxon>
        <taxon>Dikarya</taxon>
        <taxon>Ascomycota</taxon>
        <taxon>Pezizomycotina</taxon>
        <taxon>Eurotiomycetes</taxon>
        <taxon>Eurotiomycetidae</taxon>
        <taxon>Eurotiales</taxon>
        <taxon>Aspergillaceae</taxon>
        <taxon>Aspergillus</taxon>
        <taxon>Aspergillus subgen. Circumdati</taxon>
    </lineage>
</organism>
<proteinExistence type="predicted"/>
<dbReference type="VEuPathDB" id="FungiDB:BO70DRAFT_104701"/>
<dbReference type="Proteomes" id="UP000247233">
    <property type="component" value="Unassembled WGS sequence"/>
</dbReference>
<protein>
    <submittedName>
        <fullName evidence="2">Uncharacterized protein</fullName>
    </submittedName>
</protein>
<evidence type="ECO:0000313" key="2">
    <source>
        <dbReference type="EMBL" id="PWY74337.1"/>
    </source>
</evidence>